<dbReference type="InterPro" id="IPR000823">
    <property type="entry name" value="Peroxidase_pln"/>
</dbReference>
<evidence type="ECO:0000256" key="8">
    <source>
        <dbReference type="PIRSR" id="PIRSR600823-3"/>
    </source>
</evidence>
<dbReference type="InterPro" id="IPR010255">
    <property type="entry name" value="Haem_peroxidase_sf"/>
</dbReference>
<feature type="binding site" evidence="8">
    <location>
        <position position="35"/>
    </location>
    <ligand>
        <name>Ca(2+)</name>
        <dbReference type="ChEBI" id="CHEBI:29108"/>
        <label>2</label>
    </ligand>
</feature>
<comment type="cofactor">
    <cofactor evidence="8">
        <name>Ca(2+)</name>
        <dbReference type="ChEBI" id="CHEBI:29108"/>
    </cofactor>
    <text evidence="8">Binds 2 calcium ions per subunit.</text>
</comment>
<feature type="non-terminal residue" evidence="11">
    <location>
        <position position="74"/>
    </location>
</feature>
<evidence type="ECO:0000256" key="1">
    <source>
        <dbReference type="ARBA" id="ARBA00000189"/>
    </source>
</evidence>
<keyword evidence="7" id="KW-0408">Iron</keyword>
<protein>
    <recommendedName>
        <fullName evidence="10">Plant heme peroxidase family profile domain-containing protein</fullName>
    </recommendedName>
</protein>
<evidence type="ECO:0000256" key="3">
    <source>
        <dbReference type="ARBA" id="ARBA00022559"/>
    </source>
</evidence>
<keyword evidence="8" id="KW-0106">Calcium</keyword>
<comment type="catalytic activity">
    <reaction evidence="1">
        <text>2 a phenolic donor + H2O2 = 2 a phenolic radical donor + 2 H2O</text>
        <dbReference type="Rhea" id="RHEA:56136"/>
        <dbReference type="ChEBI" id="CHEBI:15377"/>
        <dbReference type="ChEBI" id="CHEBI:16240"/>
        <dbReference type="ChEBI" id="CHEBI:139520"/>
        <dbReference type="ChEBI" id="CHEBI:139521"/>
        <dbReference type="EC" id="1.11.1.7"/>
    </reaction>
</comment>
<dbReference type="GO" id="GO:0140825">
    <property type="term" value="F:lactoperoxidase activity"/>
    <property type="evidence" value="ECO:0007669"/>
    <property type="project" value="UniProtKB-EC"/>
</dbReference>
<dbReference type="InterPro" id="IPR002016">
    <property type="entry name" value="Haem_peroxidase"/>
</dbReference>
<feature type="binding site" evidence="8">
    <location>
        <position position="40"/>
    </location>
    <ligand>
        <name>Ca(2+)</name>
        <dbReference type="ChEBI" id="CHEBI:29108"/>
        <label>2</label>
    </ligand>
</feature>
<dbReference type="PANTHER" id="PTHR31517:SF51">
    <property type="entry name" value="PEROXIDASE 55"/>
    <property type="match status" value="1"/>
</dbReference>
<comment type="similarity">
    <text evidence="9">Belongs to the peroxidase family.</text>
</comment>
<evidence type="ECO:0000256" key="6">
    <source>
        <dbReference type="ARBA" id="ARBA00023002"/>
    </source>
</evidence>
<dbReference type="SUPFAM" id="SSF48113">
    <property type="entry name" value="Heme-dependent peroxidases"/>
    <property type="match status" value="1"/>
</dbReference>
<reference evidence="11" key="1">
    <citation type="submission" date="2011-12" db="EMBL/GenBank/DDBJ databases">
        <title>Nucleotide Diversity and Divergence in the Loblolly Pine Gene Space.</title>
        <authorList>
            <person name="Neale D.B."/>
            <person name="Wegrzyn J.L."/>
            <person name="Lee J.M."/>
            <person name="Eckert A.J."/>
            <person name="Liechty J.D."/>
            <person name="Stevens K.A."/>
            <person name="Langley C.H."/>
        </authorList>
    </citation>
    <scope>NUCLEOTIDE SEQUENCE</scope>
    <source>
        <strain evidence="11">7518</strain>
        <tissue evidence="11">Megagametophyte</tissue>
    </source>
</reference>
<dbReference type="AlphaFoldDB" id="H9MDC8"/>
<accession>H9MDC8</accession>
<dbReference type="GO" id="GO:0020037">
    <property type="term" value="F:heme binding"/>
    <property type="evidence" value="ECO:0007669"/>
    <property type="project" value="InterPro"/>
</dbReference>
<evidence type="ECO:0000313" key="11">
    <source>
        <dbReference type="EMBL" id="AEW09125.1"/>
    </source>
</evidence>
<evidence type="ECO:0000259" key="10">
    <source>
        <dbReference type="PROSITE" id="PS50873"/>
    </source>
</evidence>
<evidence type="ECO:0000256" key="7">
    <source>
        <dbReference type="ARBA" id="ARBA00023004"/>
    </source>
</evidence>
<dbReference type="GO" id="GO:0046872">
    <property type="term" value="F:metal ion binding"/>
    <property type="evidence" value="ECO:0007669"/>
    <property type="project" value="UniProtKB-KW"/>
</dbReference>
<feature type="binding site" evidence="8">
    <location>
        <position position="33"/>
    </location>
    <ligand>
        <name>Ca(2+)</name>
        <dbReference type="ChEBI" id="CHEBI:29108"/>
        <label>2</label>
    </ligand>
</feature>
<dbReference type="EMBL" id="JQ264182">
    <property type="protein sequence ID" value="AEW09125.1"/>
    <property type="molecule type" value="Genomic_DNA"/>
</dbReference>
<organism evidence="11">
    <name type="scientific">Pinus radiata</name>
    <name type="common">Monterey pine</name>
    <name type="synonym">Pinus insignis</name>
    <dbReference type="NCBI Taxonomy" id="3347"/>
    <lineage>
        <taxon>Eukaryota</taxon>
        <taxon>Viridiplantae</taxon>
        <taxon>Streptophyta</taxon>
        <taxon>Embryophyta</taxon>
        <taxon>Tracheophyta</taxon>
        <taxon>Spermatophyta</taxon>
        <taxon>Pinopsida</taxon>
        <taxon>Pinidae</taxon>
        <taxon>Conifers I</taxon>
        <taxon>Pinales</taxon>
        <taxon>Pinaceae</taxon>
        <taxon>Pinus</taxon>
        <taxon>Pinus subgen. Pinus</taxon>
    </lineage>
</organism>
<dbReference type="PANTHER" id="PTHR31517">
    <property type="match status" value="1"/>
</dbReference>
<evidence type="ECO:0000256" key="4">
    <source>
        <dbReference type="ARBA" id="ARBA00022617"/>
    </source>
</evidence>
<feature type="domain" description="Plant heme peroxidase family profile" evidence="10">
    <location>
        <begin position="1"/>
        <end position="74"/>
    </location>
</feature>
<evidence type="ECO:0000256" key="5">
    <source>
        <dbReference type="ARBA" id="ARBA00022723"/>
    </source>
</evidence>
<name>H9MDC8_PINRA</name>
<proteinExistence type="inferred from homology"/>
<keyword evidence="3" id="KW-0575">Peroxidase</keyword>
<dbReference type="Pfam" id="PF00141">
    <property type="entry name" value="peroxidase"/>
    <property type="match status" value="1"/>
</dbReference>
<sequence>PSINPQFLATLKRTCIKSSSSNDFDDNANVAFDTTKSVFDNVYFSMLQSGAGLLTSDDTLMSSPRTRALVNTYA</sequence>
<evidence type="ECO:0000256" key="9">
    <source>
        <dbReference type="RuleBase" id="RU004241"/>
    </source>
</evidence>
<feature type="non-terminal residue" evidence="11">
    <location>
        <position position="1"/>
    </location>
</feature>
<keyword evidence="4" id="KW-0349">Heme</keyword>
<keyword evidence="6" id="KW-0560">Oxidoreductase</keyword>
<comment type="cofactor">
    <cofactor evidence="2">
        <name>heme b</name>
        <dbReference type="ChEBI" id="CHEBI:60344"/>
    </cofactor>
</comment>
<keyword evidence="5 8" id="KW-0479">Metal-binding</keyword>
<dbReference type="PROSITE" id="PS50873">
    <property type="entry name" value="PEROXIDASE_4"/>
    <property type="match status" value="1"/>
</dbReference>
<dbReference type="Gene3D" id="1.10.420.10">
    <property type="entry name" value="Peroxidase, domain 2"/>
    <property type="match status" value="1"/>
</dbReference>
<gene>
    <name evidence="11" type="ORF">CL4101Contig1_05</name>
</gene>
<evidence type="ECO:0000256" key="2">
    <source>
        <dbReference type="ARBA" id="ARBA00001970"/>
    </source>
</evidence>
<dbReference type="GO" id="GO:0006979">
    <property type="term" value="P:response to oxidative stress"/>
    <property type="evidence" value="ECO:0007669"/>
    <property type="project" value="InterPro"/>
</dbReference>